<keyword evidence="2" id="KW-1185">Reference proteome</keyword>
<dbReference type="GO" id="GO:0016874">
    <property type="term" value="F:ligase activity"/>
    <property type="evidence" value="ECO:0007669"/>
    <property type="project" value="UniProtKB-KW"/>
</dbReference>
<proteinExistence type="predicted"/>
<dbReference type="EMBL" id="QASN01000006">
    <property type="protein sequence ID" value="PTU75850.1"/>
    <property type="molecule type" value="Genomic_DNA"/>
</dbReference>
<gene>
    <name evidence="1" type="ORF">DBO85_04030</name>
</gene>
<dbReference type="Gene3D" id="3.90.1140.10">
    <property type="entry name" value="Cyclic phosphodiesterase"/>
    <property type="match status" value="1"/>
</dbReference>
<reference evidence="1 2" key="1">
    <citation type="submission" date="2018-04" db="EMBL/GenBank/DDBJ databases">
        <title>Pseudomonas sp. nov., isolated from mangrove soil.</title>
        <authorList>
            <person name="Chen C."/>
        </authorList>
    </citation>
    <scope>NUCLEOTIDE SEQUENCE [LARGE SCALE GENOMIC DNA]</scope>
    <source>
        <strain evidence="1 2">TC-11</strain>
    </source>
</reference>
<dbReference type="AlphaFoldDB" id="A0A2T5PDP7"/>
<name>A0A2T5PDP7_9PSED</name>
<keyword evidence="1" id="KW-0436">Ligase</keyword>
<sequence length="214" mass="24531">MRFFDQPQTLPAELRDYPEWHRGRPRYGIWMIPLRQPALLAYITELQSQLADLLHPPGARQAHLTLFVCGFAQPSERFDDDFTPSRLQAQIEQLRRSAGPACTLPLGAPDSFASAAFLPVDDPEGRLARWRATLGSASEEIRQADYVAHITLGLYRRQIDAQTLRQRLAELPATELTLEVDELHYASYESREQFGALHSEYRVALEQPLSRRRY</sequence>
<protein>
    <submittedName>
        <fullName evidence="1">2'-5' RNA ligase</fullName>
    </submittedName>
</protein>
<dbReference type="Proteomes" id="UP000244064">
    <property type="component" value="Unassembled WGS sequence"/>
</dbReference>
<dbReference type="InterPro" id="IPR009097">
    <property type="entry name" value="Cyclic_Pdiesterase"/>
</dbReference>
<dbReference type="RefSeq" id="WP_108105489.1">
    <property type="nucleotide sequence ID" value="NZ_QASN01000006.1"/>
</dbReference>
<evidence type="ECO:0000313" key="2">
    <source>
        <dbReference type="Proteomes" id="UP000244064"/>
    </source>
</evidence>
<dbReference type="OrthoDB" id="5540889at2"/>
<comment type="caution">
    <text evidence="1">The sequence shown here is derived from an EMBL/GenBank/DDBJ whole genome shotgun (WGS) entry which is preliminary data.</text>
</comment>
<organism evidence="1 2">
    <name type="scientific">Pseudomonas mangrovi</name>
    <dbReference type="NCBI Taxonomy" id="2161748"/>
    <lineage>
        <taxon>Bacteria</taxon>
        <taxon>Pseudomonadati</taxon>
        <taxon>Pseudomonadota</taxon>
        <taxon>Gammaproteobacteria</taxon>
        <taxon>Pseudomonadales</taxon>
        <taxon>Pseudomonadaceae</taxon>
        <taxon>Pseudomonas</taxon>
    </lineage>
</organism>
<evidence type="ECO:0000313" key="1">
    <source>
        <dbReference type="EMBL" id="PTU75850.1"/>
    </source>
</evidence>
<dbReference type="SUPFAM" id="SSF55144">
    <property type="entry name" value="LigT-like"/>
    <property type="match status" value="1"/>
</dbReference>
<dbReference type="Pfam" id="PF13563">
    <property type="entry name" value="2_5_RNA_ligase2"/>
    <property type="match status" value="1"/>
</dbReference>
<accession>A0A2T5PDP7</accession>